<comment type="similarity">
    <text evidence="5">Belongs to the TRAFAC class dynamin-like GTPase superfamily. GB1/RHD3 GTPase family.</text>
</comment>
<evidence type="ECO:0000256" key="7">
    <source>
        <dbReference type="SAM" id="Coils"/>
    </source>
</evidence>
<dbReference type="Gene3D" id="1.10.510.10">
    <property type="entry name" value="Transferase(Phosphotransferase) domain 1"/>
    <property type="match status" value="1"/>
</dbReference>
<dbReference type="InterPro" id="IPR017441">
    <property type="entry name" value="Protein_kinase_ATP_BS"/>
</dbReference>
<dbReference type="InterPro" id="IPR011009">
    <property type="entry name" value="Kinase-like_dom_sf"/>
</dbReference>
<dbReference type="InterPro" id="IPR036770">
    <property type="entry name" value="Ankyrin_rpt-contain_sf"/>
</dbReference>
<dbReference type="Proteomes" id="UP000008974">
    <property type="component" value="Unassembled WGS sequence"/>
</dbReference>
<dbReference type="Pfam" id="PF12796">
    <property type="entry name" value="Ank_2"/>
    <property type="match status" value="14"/>
</dbReference>
<evidence type="ECO:0000256" key="6">
    <source>
        <dbReference type="PROSITE-ProRule" id="PRU10141"/>
    </source>
</evidence>
<feature type="coiled-coil region" evidence="7">
    <location>
        <begin position="1068"/>
        <end position="1105"/>
    </location>
</feature>
<dbReference type="PROSITE" id="PS50088">
    <property type="entry name" value="ANK_REPEAT"/>
    <property type="match status" value="6"/>
</dbReference>
<name>E1F8M2_GIAIA</name>
<keyword evidence="10" id="KW-0418">Kinase</keyword>
<evidence type="ECO:0000313" key="10">
    <source>
        <dbReference type="EMBL" id="EFO61177.1"/>
    </source>
</evidence>
<keyword evidence="2 6" id="KW-0067">ATP-binding</keyword>
<dbReference type="CDD" id="cd00180">
    <property type="entry name" value="PKc"/>
    <property type="match status" value="1"/>
</dbReference>
<dbReference type="SMART" id="SM00248">
    <property type="entry name" value="ANK"/>
    <property type="match status" value="32"/>
</dbReference>
<dbReference type="Gene3D" id="1.25.40.20">
    <property type="entry name" value="Ankyrin repeat-containing domain"/>
    <property type="match status" value="12"/>
</dbReference>
<dbReference type="InterPro" id="IPR000719">
    <property type="entry name" value="Prot_kinase_dom"/>
</dbReference>
<keyword evidence="1 6" id="KW-0547">Nucleotide-binding</keyword>
<evidence type="ECO:0000256" key="5">
    <source>
        <dbReference type="PROSITE-ProRule" id="PRU01052"/>
    </source>
</evidence>
<dbReference type="PROSITE" id="PS00107">
    <property type="entry name" value="PROTEIN_KINASE_ATP"/>
    <property type="match status" value="1"/>
</dbReference>
<feature type="domain" description="GB1/RHD3-type G" evidence="9">
    <location>
        <begin position="391"/>
        <end position="533"/>
    </location>
</feature>
<dbReference type="PROSITE" id="PS00108">
    <property type="entry name" value="PROTEIN_KINASE_ST"/>
    <property type="match status" value="1"/>
</dbReference>
<dbReference type="STRING" id="658858.E1F8M2"/>
<dbReference type="Gene3D" id="3.40.50.300">
    <property type="entry name" value="P-loop containing nucleotide triphosphate hydrolases"/>
    <property type="match status" value="1"/>
</dbReference>
<feature type="repeat" description="ANK" evidence="4">
    <location>
        <begin position="1415"/>
        <end position="1447"/>
    </location>
</feature>
<feature type="domain" description="Protein kinase" evidence="8">
    <location>
        <begin position="30"/>
        <end position="305"/>
    </location>
</feature>
<organism evidence="10 11">
    <name type="scientific">Giardia intestinalis (strain P15)</name>
    <name type="common">Giardia lamblia</name>
    <dbReference type="NCBI Taxonomy" id="658858"/>
    <lineage>
        <taxon>Eukaryota</taxon>
        <taxon>Metamonada</taxon>
        <taxon>Diplomonadida</taxon>
        <taxon>Hexamitidae</taxon>
        <taxon>Giardiinae</taxon>
        <taxon>Giardia</taxon>
    </lineage>
</organism>
<evidence type="ECO:0000256" key="3">
    <source>
        <dbReference type="ARBA" id="ARBA00023134"/>
    </source>
</evidence>
<evidence type="ECO:0000256" key="4">
    <source>
        <dbReference type="PROSITE-ProRule" id="PRU00023"/>
    </source>
</evidence>
<dbReference type="Pfam" id="PF00069">
    <property type="entry name" value="Pkinase"/>
    <property type="match status" value="1"/>
</dbReference>
<keyword evidence="10" id="KW-0808">Transferase</keyword>
<sequence length="2275" mass="254753">MVSEGPAHAAESAGTGPDGVPTFSLAELYQREGEMLGQGAFGAVRAIEGYPELAVKEVMIKSNDAKFMELTERELKTIKRLSHPGVIKYHQVIRNESHIFIVMDRYHWDLEKLITAHRRANKPIPKELVFSILEQVADALAYIHDLSKADVNGTQLRGIVHKDLKPANILMTRDGQRVVLANFGLCKDALYSEITFARIPIYMAPETFIRHETSTASDIWAFGVIAYELSTLQILDFLRGKHPRDVFVKKWLPDLGAITDNFIRYILRKIFVLNPAERPGARWIANFLRKLNTSATEMEIQHEEFEWLVERSTQTTAIASSTPSVSTSISRIPVVHSSSGTDVEDSEECPLTENIDDNAIHRRTEAPLITGEGAYSKEYVAFCAGCPNSETLRYACVAIFGPQSSGKSTLLNDLFGTCFKTLDETHGQRQTTKGITAGLISGAESYPTILLFDCEGSESGERATEDGQNIERRIGAFASATADVLIINILQTDVGRAEGSCANLLKSIFSVYFQLRNMAKGAYHKLKLFIAVRRCNGKGEDEMKKAFHNNIKRIYKNSVPFKFRNSFDLCIDLDFWFIRDKFYEDRNGNQNESDLYKQQVEGIHKDIRELAAKAIQQPASSGRLLLTLADSPGSYKTIWDKVCNNEDLDIPSMQEALSTKRCAQVATVCKEQFDADFVLLHLIIPTTLEEILITEMDTIRFVQHCADVASGPAISFDNQTEGYLDRPRTEQGRILHQHIQSCIKNKAAQIVERIGDAVVDIMTDVSQKVQQLARDWNGEAPLFIPRDTITALAGALKKIDATYAAHRDAVCPRIPELFHNPNFSPSEFVHKMNPFQQPASNWVYELLHADLLAWYIKTVAPFGVFCEIQEGINKAHNIFDNLLGMIKQSVQEAIERIGLTHLQCARAQIHSALSNTSANPQEILTAFYRNLVGESQTRMCDAINALGWRNLPIDEVLIKIRKTLIALIKQEIEHFFGKDIINVLSQAMEDSFVYTGSELRRYETVDNADAKYSEVKKGLVMYVYLLKVINLGEEKIFMSDEQINEVLRKADEEWKRKHFFVVEGIRTRQEINQARENATLANIELNKQREQIETLEEAIRQRELETNRKLAQARVEADRRVDELVQIQTTLLTNMISDNGVTPLMKAAMKGNVEAVEWLIPSQKGAKDKQNHNALYYALKHNQPEAAEILIPYEDPTDKDGVTALMRAAANGSAEIVELLIPIQKGMKDKDGNTAFMHALKNKQMNAATALCKHEASSWTPLMCAAFAGNVEMARKNLSSRDKKNDDGETALMLAAEAGHEDIVELLDPTDRGGVTALMRAADRGDVETVRHLIPLQKRRITQYAEMNGWEVYKRTALMMGAARGHTEVVRLLVEHEGGIKDEKDQTALMLAVKGNHVECVKLLIEKEGRMQTKSGQTALMEAASYNKLDCAKILLKKEARMKNSDGKTALMSAAQNCNLECVKLLLEKEGGMMNKDSWTALMLAARAGHLKCVEFLLEKESGMKDNHGNTAFIHALRSMHIDAALLLREHEEPSWTPLMCAAFVGDTKTATKYLSEKNKKNDDGDNALMIAAKFGHRIVVELLDPTDKDGVTALMRAAARNDVEAAKALVPLQKGRLTKYIRIYGRKRYKRTALMTAAAHGHLEVVTFLMEHEGGMQDSDGWTALMHATYNNHPRVVKILAPHEHGKRDYNNYSALMIAAQEGKLEIVKALVEHEKGLKDNCGCPALVHAARAGHRNIAEFLMEHEKDVIGWTMLMCAAALGDIDMVSQYLSEKGKRNKQGQTALIFAAQMGRNEVVRVLAKYERGVSRWTALICFAYFGVVNAVKENLHEKWCKDVSGVTALMWAAHQGHKEVVEILLEHERGMKDEENHNALYYALKNRHLEIAKIIVPQDDPTDKDGVTALMRAVDRNDVEAVKLLIPLQKGEKAKGCIDNNKWSMSNGTALMRAAAYGHTEALRLLLEYESGMKDDVGRTALMWATHNDHLECFKLLVEKEGGMKADTGLTALILAASNGRLQHVKLLIDSESSISGWTKLMCAASLGEIKISKEALNETRQIDNLGGSALMYATSCGHTEVVELLVQHEGGMKDDSGRTALILAAHLNHRCCVKLLMNHECDVSRWTSLIRAAYFNDIDAVENILEQTPKIGGKQDIKEWTALMYAARNGHTEVVKLLMKHECGMKNTFGWTGLMYAAKNGHQDCVELLLEREGRMQDTSGWTALMRATYWNNPECVKLLVRKERDLKSTCEYYGFPPNTTALSIAKKRGYTDIVSILQ</sequence>
<dbReference type="InterPro" id="IPR008271">
    <property type="entry name" value="Ser/Thr_kinase_AS"/>
</dbReference>
<evidence type="ECO:0000256" key="2">
    <source>
        <dbReference type="ARBA" id="ARBA00022840"/>
    </source>
</evidence>
<comment type="caution">
    <text evidence="10">The sequence shown here is derived from an EMBL/GenBank/DDBJ whole genome shotgun (WGS) entry which is preliminary data.</text>
</comment>
<gene>
    <name evidence="10" type="ORF">GLP15_1450</name>
</gene>
<dbReference type="SUPFAM" id="SSF48403">
    <property type="entry name" value="Ankyrin repeat"/>
    <property type="match status" value="5"/>
</dbReference>
<evidence type="ECO:0000256" key="1">
    <source>
        <dbReference type="ARBA" id="ARBA00022741"/>
    </source>
</evidence>
<keyword evidence="7" id="KW-0175">Coiled coil</keyword>
<evidence type="ECO:0000313" key="11">
    <source>
        <dbReference type="Proteomes" id="UP000008974"/>
    </source>
</evidence>
<dbReference type="InterPro" id="IPR027417">
    <property type="entry name" value="P-loop_NTPase"/>
</dbReference>
<dbReference type="GO" id="GO:0004672">
    <property type="term" value="F:protein kinase activity"/>
    <property type="evidence" value="ECO:0007669"/>
    <property type="project" value="InterPro"/>
</dbReference>
<dbReference type="GO" id="GO:0005525">
    <property type="term" value="F:GTP binding"/>
    <property type="evidence" value="ECO:0007669"/>
    <property type="project" value="UniProtKB-KW"/>
</dbReference>
<dbReference type="VEuPathDB" id="GiardiaDB:GLP15_1450"/>
<dbReference type="PROSITE" id="PS50011">
    <property type="entry name" value="PROTEIN_KINASE_DOM"/>
    <property type="match status" value="1"/>
</dbReference>
<feature type="repeat" description="ANK" evidence="4">
    <location>
        <begin position="1200"/>
        <end position="1221"/>
    </location>
</feature>
<dbReference type="OrthoDB" id="1597724at2759"/>
<feature type="repeat" description="ANK" evidence="4">
    <location>
        <begin position="1139"/>
        <end position="1160"/>
    </location>
</feature>
<dbReference type="InterPro" id="IPR030386">
    <property type="entry name" value="G_GB1_RHD3_dom"/>
</dbReference>
<accession>E1F8M2</accession>
<reference evidence="10 11" key="1">
    <citation type="journal article" date="2010" name="BMC Genomics">
        <title>Genome analysis and comparative genomics of a Giardia intestinalis assemblage E isolate.</title>
        <authorList>
            <person name="Jerlstrom-Hultqvist J."/>
            <person name="Franzen O."/>
            <person name="Ankarklev J."/>
            <person name="Xu F."/>
            <person name="Nohynkova E."/>
            <person name="Andersson J.O."/>
            <person name="Svard S.G."/>
            <person name="Andersson B."/>
        </authorList>
    </citation>
    <scope>NUCLEOTIDE SEQUENCE [LARGE SCALE GENOMIC DNA]</scope>
    <source>
        <strain evidence="10 11">P15</strain>
    </source>
</reference>
<dbReference type="PROSITE" id="PS50297">
    <property type="entry name" value="ANK_REP_REGION"/>
    <property type="match status" value="4"/>
</dbReference>
<evidence type="ECO:0000259" key="9">
    <source>
        <dbReference type="PROSITE" id="PS51715"/>
    </source>
</evidence>
<feature type="repeat" description="ANK" evidence="4">
    <location>
        <begin position="1287"/>
        <end position="1307"/>
    </location>
</feature>
<dbReference type="Pfam" id="PF00023">
    <property type="entry name" value="Ank"/>
    <property type="match status" value="1"/>
</dbReference>
<protein>
    <submittedName>
        <fullName evidence="10">Kinase, NEK</fullName>
    </submittedName>
</protein>
<dbReference type="PANTHER" id="PTHR24120">
    <property type="entry name" value="GH07239P"/>
    <property type="match status" value="1"/>
</dbReference>
<dbReference type="InterPro" id="IPR002110">
    <property type="entry name" value="Ankyrin_rpt"/>
</dbReference>
<feature type="binding site" evidence="6">
    <location>
        <position position="56"/>
    </location>
    <ligand>
        <name>ATP</name>
        <dbReference type="ChEBI" id="CHEBI:30616"/>
    </ligand>
</feature>
<dbReference type="SUPFAM" id="SSF56112">
    <property type="entry name" value="Protein kinase-like (PK-like)"/>
    <property type="match status" value="1"/>
</dbReference>
<dbReference type="Pfam" id="PF05879">
    <property type="entry name" value="RHD3_GTPase"/>
    <property type="match status" value="1"/>
</dbReference>
<dbReference type="GO" id="GO:0005524">
    <property type="term" value="F:ATP binding"/>
    <property type="evidence" value="ECO:0007669"/>
    <property type="project" value="UniProtKB-UniRule"/>
</dbReference>
<keyword evidence="3" id="KW-0342">GTP-binding</keyword>
<keyword evidence="4" id="KW-0040">ANK repeat</keyword>
<feature type="repeat" description="ANK" evidence="4">
    <location>
        <begin position="1446"/>
        <end position="1478"/>
    </location>
</feature>
<evidence type="ECO:0000259" key="8">
    <source>
        <dbReference type="PROSITE" id="PS50011"/>
    </source>
</evidence>
<dbReference type="PANTHER" id="PTHR24120:SF4">
    <property type="entry name" value="GH07239P"/>
    <property type="match status" value="1"/>
</dbReference>
<dbReference type="SUPFAM" id="SSF52540">
    <property type="entry name" value="P-loop containing nucleoside triphosphate hydrolases"/>
    <property type="match status" value="1"/>
</dbReference>
<proteinExistence type="inferred from homology"/>
<dbReference type="EMBL" id="ACVC01000238">
    <property type="protein sequence ID" value="EFO61177.1"/>
    <property type="molecule type" value="Genomic_DNA"/>
</dbReference>
<dbReference type="PROSITE" id="PS51715">
    <property type="entry name" value="G_GB1_RHD3"/>
    <property type="match status" value="1"/>
</dbReference>
<dbReference type="SMART" id="SM00220">
    <property type="entry name" value="S_TKc"/>
    <property type="match status" value="1"/>
</dbReference>
<dbReference type="Gene3D" id="3.30.200.20">
    <property type="entry name" value="Phosphorylase Kinase, domain 1"/>
    <property type="match status" value="1"/>
</dbReference>
<feature type="repeat" description="ANK" evidence="4">
    <location>
        <begin position="1839"/>
        <end position="1871"/>
    </location>
</feature>